<protein>
    <recommendedName>
        <fullName evidence="2">Solute-binding protein family 3/N-terminal domain-containing protein</fullName>
    </recommendedName>
</protein>
<dbReference type="AlphaFoldDB" id="C9YCE3"/>
<dbReference type="EMBL" id="FN543105">
    <property type="protein sequence ID" value="CBA30472.1"/>
    <property type="molecule type" value="Genomic_DNA"/>
</dbReference>
<name>C9YCE3_CURXX</name>
<dbReference type="SUPFAM" id="SSF53850">
    <property type="entry name" value="Periplasmic binding protein-like II"/>
    <property type="match status" value="1"/>
</dbReference>
<gene>
    <name evidence="1" type="ORF">Csp_C23720</name>
</gene>
<accession>C9YCE3</accession>
<evidence type="ECO:0000313" key="1">
    <source>
        <dbReference type="EMBL" id="CBA30472.1"/>
    </source>
</evidence>
<proteinExistence type="predicted"/>
<organism evidence="1">
    <name type="scientific">Curvibacter symbiont subsp. Hydra magnipapillata</name>
    <dbReference type="NCBI Taxonomy" id="667019"/>
    <lineage>
        <taxon>Bacteria</taxon>
        <taxon>Pseudomonadati</taxon>
        <taxon>Pseudomonadota</taxon>
        <taxon>Betaproteobacteria</taxon>
        <taxon>Burkholderiales</taxon>
        <taxon>Comamonadaceae</taxon>
        <taxon>Curvibacter</taxon>
    </lineage>
</organism>
<evidence type="ECO:0008006" key="2">
    <source>
        <dbReference type="Google" id="ProtNLM"/>
    </source>
</evidence>
<sequence>MLATAGALVCAERARSDTTSLRIAAPADVLLDYGLFLAGRDVVELRSFDGPHARRDVMELALLMREIRRQLPGSVTELVPIDSYQRALVELRAGRISALGTTVWRLDLDALGQDITPSPALLQKGDFVVGLFAAPANSKALQARNVAAMRALSAVSNSDWSVDWQTLQTIGFRQVSDVKTWRQMVLSVARGRTDVMMAPFPNQEDLVLEAEGVRLHPVKDVAIALQGSRHLAAARTIGGQAIADKVFPTLAALASNGSLKRAYRECGFIHPRTAGWPVLNK</sequence>
<reference evidence="1" key="1">
    <citation type="journal article" date="2010" name="Nature">
        <title>The Dynamic genome of Hydra.</title>
        <authorList>
            <person name="Chapman J.A."/>
            <person name="Kirkness E.F."/>
            <person name="Simakov O."/>
            <person name="Hampson S.E."/>
            <person name="Mitros T."/>
            <person name="Weinmaier T."/>
            <person name="Rattei T."/>
            <person name="Balasubramanian P.G."/>
            <person name="Borman J."/>
            <person name="Busam D."/>
            <person name="Disbennett K."/>
            <person name="Pfannkoch C."/>
            <person name="Sumin N."/>
            <person name="Sutton G."/>
            <person name="Viswanathan L."/>
            <person name="Walenz B."/>
            <person name="Goodstein D.M."/>
            <person name="Hellsten U."/>
            <person name="Kawashima T."/>
            <person name="Prochnik S.E."/>
            <person name="Putnam N.H."/>
            <person name="Shu S."/>
            <person name="Blumberg B."/>
            <person name="Dana C.E."/>
            <person name="Gee L."/>
            <person name="Kibler D.F."/>
            <person name="Law L."/>
            <person name="Lindgens D."/>
            <person name="Martinez D.E."/>
            <person name="Peng J."/>
            <person name="Wigge P.A."/>
            <person name="Bertulat B."/>
            <person name="Guder C."/>
            <person name="Nakamura Y."/>
            <person name="Ozbek S."/>
            <person name="Watanabe H."/>
            <person name="Khalturin K."/>
            <person name="Hemmrich G."/>
            <person name="Franke A."/>
            <person name="Augustin R."/>
            <person name="Fraune S."/>
            <person name="Hayakawa E."/>
            <person name="Hayakawa S."/>
            <person name="Hirose M."/>
            <person name="Hwang J."/>
            <person name="Ikeo K."/>
            <person name="Nishimiya-Fujisawa C."/>
            <person name="Ogura A."/>
            <person name="Takahashi T."/>
            <person name="Steinmetz P.R."/>
            <person name="Zhang X."/>
            <person name="Aufschnaiter R."/>
            <person name="Eder M.K."/>
            <person name="Gorny A.K."/>
            <person name="Salvenmoser W."/>
            <person name="Heimberg A.M."/>
            <person name="Wheeler B.M."/>
            <person name="Peterson K.J."/>
            <person name="Boettger A."/>
            <person name="Tischler P."/>
            <person name="Wolf A."/>
            <person name="Gojobori T."/>
            <person name="Remington K.A."/>
            <person name="Strausberg R.L."/>
            <person name="Venter J."/>
            <person name="Technau U."/>
            <person name="Hobmayer B."/>
            <person name="Bosch T.C."/>
            <person name="Holstein T.W."/>
            <person name="Fujisawa T."/>
            <person name="Bode H.R."/>
            <person name="David C.N."/>
            <person name="Rokhsar D.S."/>
            <person name="Steele R.E."/>
        </authorList>
    </citation>
    <scope>NUCLEOTIDE SEQUENCE</scope>
</reference>